<reference evidence="10" key="2">
    <citation type="submission" date="2025-08" db="UniProtKB">
        <authorList>
            <consortium name="Ensembl"/>
        </authorList>
    </citation>
    <scope>IDENTIFICATION</scope>
</reference>
<accession>H0XP42</accession>
<dbReference type="PROSITE" id="PS50157">
    <property type="entry name" value="ZINC_FINGER_C2H2_2"/>
    <property type="match status" value="7"/>
</dbReference>
<reference evidence="11" key="1">
    <citation type="submission" date="2011-03" db="EMBL/GenBank/DDBJ databases">
        <title>Version 3 of the genome sequence of Otolemur garnettii (Bushbaby).</title>
        <authorList>
            <consortium name="The Broad Institute Genome Sequencing Platform"/>
            <person name="Di Palma F."/>
            <person name="Johnson J."/>
            <person name="Lander E.S."/>
            <person name="Lindblad-Toh K."/>
            <person name="Jaffe D.B."/>
            <person name="Gnerre S."/>
            <person name="MacCallum I."/>
            <person name="Przybylski D."/>
            <person name="Ribeiro F.J."/>
            <person name="Burton J.N."/>
            <person name="Walker B.J."/>
            <person name="Sharpe T."/>
            <person name="Hall G."/>
        </authorList>
    </citation>
    <scope>NUCLEOTIDE SEQUENCE [LARGE SCALE GENOMIC DNA]</scope>
</reference>
<feature type="compositionally biased region" description="Basic and acidic residues" evidence="8">
    <location>
        <begin position="74"/>
        <end position="85"/>
    </location>
</feature>
<dbReference type="FunFam" id="3.30.160.60:FF:002090">
    <property type="entry name" value="Zinc finger protein 473"/>
    <property type="match status" value="1"/>
</dbReference>
<keyword evidence="2" id="KW-0479">Metal-binding</keyword>
<evidence type="ECO:0000256" key="5">
    <source>
        <dbReference type="ARBA" id="ARBA00022833"/>
    </source>
</evidence>
<feature type="domain" description="C2H2-type" evidence="9">
    <location>
        <begin position="319"/>
        <end position="346"/>
    </location>
</feature>
<feature type="domain" description="C2H2-type" evidence="9">
    <location>
        <begin position="218"/>
        <end position="241"/>
    </location>
</feature>
<dbReference type="GeneTree" id="ENSGT00940000163013"/>
<keyword evidence="3" id="KW-0677">Repeat</keyword>
<dbReference type="HOGENOM" id="CLU_002678_0_2_1"/>
<keyword evidence="11" id="KW-1185">Reference proteome</keyword>
<dbReference type="Gene3D" id="3.30.160.60">
    <property type="entry name" value="Classic Zinc Finger"/>
    <property type="match status" value="9"/>
</dbReference>
<feature type="domain" description="C2H2-type" evidence="9">
    <location>
        <begin position="291"/>
        <end position="318"/>
    </location>
</feature>
<reference evidence="10" key="3">
    <citation type="submission" date="2025-09" db="UniProtKB">
        <authorList>
            <consortium name="Ensembl"/>
        </authorList>
    </citation>
    <scope>IDENTIFICATION</scope>
</reference>
<dbReference type="InterPro" id="IPR050758">
    <property type="entry name" value="Znf_C2H2-type"/>
</dbReference>
<evidence type="ECO:0000256" key="6">
    <source>
        <dbReference type="ARBA" id="ARBA00023242"/>
    </source>
</evidence>
<dbReference type="GO" id="GO:0005634">
    <property type="term" value="C:nucleus"/>
    <property type="evidence" value="ECO:0007669"/>
    <property type="project" value="UniProtKB-SubCell"/>
</dbReference>
<keyword evidence="4 7" id="KW-0863">Zinc-finger</keyword>
<dbReference type="FunFam" id="3.30.160.60:FF:000052">
    <property type="entry name" value="zinc finger protein 546 isoform X1"/>
    <property type="match status" value="1"/>
</dbReference>
<feature type="region of interest" description="Disordered" evidence="8">
    <location>
        <begin position="58"/>
        <end position="92"/>
    </location>
</feature>
<dbReference type="STRING" id="30611.ENSOGAP00000017883"/>
<evidence type="ECO:0000313" key="10">
    <source>
        <dbReference type="Ensembl" id="ENSOGAP00000017883.1"/>
    </source>
</evidence>
<protein>
    <recommendedName>
        <fullName evidence="9">C2H2-type domain-containing protein</fullName>
    </recommendedName>
</protein>
<feature type="domain" description="C2H2-type" evidence="9">
    <location>
        <begin position="375"/>
        <end position="402"/>
    </location>
</feature>
<name>H0XP42_OTOGA</name>
<dbReference type="EMBL" id="AAQR03082138">
    <property type="status" value="NOT_ANNOTATED_CDS"/>
    <property type="molecule type" value="Genomic_DNA"/>
</dbReference>
<feature type="domain" description="C2H2-type" evidence="9">
    <location>
        <begin position="347"/>
        <end position="374"/>
    </location>
</feature>
<evidence type="ECO:0000256" key="7">
    <source>
        <dbReference type="PROSITE-ProRule" id="PRU00042"/>
    </source>
</evidence>
<dbReference type="InParanoid" id="H0XP42"/>
<proteinExistence type="predicted"/>
<dbReference type="PANTHER" id="PTHR23234:SF8">
    <property type="entry name" value="C2H2-TYPE DOMAIN-CONTAINING PROTEIN"/>
    <property type="match status" value="1"/>
</dbReference>
<dbReference type="Ensembl" id="ENSOGAT00000034517.1">
    <property type="protein sequence ID" value="ENSOGAP00000017883.1"/>
    <property type="gene ID" value="ENSOGAG00000024521.1"/>
</dbReference>
<dbReference type="FunFam" id="3.30.160.60:FF:002343">
    <property type="entry name" value="Zinc finger protein 33A"/>
    <property type="match status" value="1"/>
</dbReference>
<dbReference type="SUPFAM" id="SSF57667">
    <property type="entry name" value="beta-beta-alpha zinc fingers"/>
    <property type="match status" value="5"/>
</dbReference>
<evidence type="ECO:0000256" key="8">
    <source>
        <dbReference type="SAM" id="MobiDB-lite"/>
    </source>
</evidence>
<feature type="domain" description="C2H2-type" evidence="9">
    <location>
        <begin position="242"/>
        <end position="262"/>
    </location>
</feature>
<evidence type="ECO:0000256" key="4">
    <source>
        <dbReference type="ARBA" id="ARBA00022771"/>
    </source>
</evidence>
<evidence type="ECO:0000256" key="2">
    <source>
        <dbReference type="ARBA" id="ARBA00022723"/>
    </source>
</evidence>
<evidence type="ECO:0000259" key="9">
    <source>
        <dbReference type="PROSITE" id="PS50157"/>
    </source>
</evidence>
<dbReference type="GO" id="GO:0008270">
    <property type="term" value="F:zinc ion binding"/>
    <property type="evidence" value="ECO:0007669"/>
    <property type="project" value="UniProtKB-KW"/>
</dbReference>
<dbReference type="PROSITE" id="PS00028">
    <property type="entry name" value="ZINC_FINGER_C2H2_1"/>
    <property type="match status" value="4"/>
</dbReference>
<keyword evidence="5" id="KW-0862">Zinc</keyword>
<dbReference type="SMART" id="SM00355">
    <property type="entry name" value="ZnF_C2H2"/>
    <property type="match status" value="7"/>
</dbReference>
<organism evidence="10 11">
    <name type="scientific">Otolemur garnettii</name>
    <name type="common">Small-eared galago</name>
    <name type="synonym">Garnett's greater bushbaby</name>
    <dbReference type="NCBI Taxonomy" id="30611"/>
    <lineage>
        <taxon>Eukaryota</taxon>
        <taxon>Metazoa</taxon>
        <taxon>Chordata</taxon>
        <taxon>Craniata</taxon>
        <taxon>Vertebrata</taxon>
        <taxon>Euteleostomi</taxon>
        <taxon>Mammalia</taxon>
        <taxon>Eutheria</taxon>
        <taxon>Euarchontoglires</taxon>
        <taxon>Primates</taxon>
        <taxon>Strepsirrhini</taxon>
        <taxon>Lorisiformes</taxon>
        <taxon>Galagidae</taxon>
        <taxon>Otolemur</taxon>
    </lineage>
</organism>
<sequence length="449" mass="53034">ISSICVINELPITESSGIKEIFPRIMLERKENHDIEEFCFREVQKNLHNFGCQWRDEERHRSGVRRTPQGNLTGRRDQHDRKDSGNKVNNQLGLNTQSELPELQLFKIEEKIYECNPIDPSINSDFLVSPPHRIPSTMKPHFSHEPEYDLMDSLFPQSEKPHIVTEHYRYFHQGTHITILQIMHEEDNQFKFDVRAKGFNKKSSLRSHQRVHAVQKTHKCNECDKVFKLAQHQRIHTGEKPYKCNECGKVYHHQRIHTGEKPYKCNECGKVYHESSALIQHQRIHTGEKPYKCNECGKVFYTSSILRQHWKIHTRERPYKCNECGKVFNRISYLAQDKRIHTGEKPYKCNECGKMFTQKSSLQVHWRIHTGEKPYKCKECGKVINHNSHLAKHQRIHTGEKPYKRNDSTKGFMLRETLQIHLIIHTGEKLYKCNKYGEVFSQNSHLANH</sequence>
<dbReference type="InterPro" id="IPR013087">
    <property type="entry name" value="Znf_C2H2_type"/>
</dbReference>
<dbReference type="AlphaFoldDB" id="H0XP42"/>
<dbReference type="InterPro" id="IPR036236">
    <property type="entry name" value="Znf_C2H2_sf"/>
</dbReference>
<dbReference type="eggNOG" id="KOG1721">
    <property type="taxonomic scope" value="Eukaryota"/>
</dbReference>
<feature type="domain" description="C2H2-type" evidence="9">
    <location>
        <begin position="263"/>
        <end position="290"/>
    </location>
</feature>
<dbReference type="PANTHER" id="PTHR23234">
    <property type="entry name" value="ZNF44 PROTEIN"/>
    <property type="match status" value="1"/>
</dbReference>
<evidence type="ECO:0000256" key="1">
    <source>
        <dbReference type="ARBA" id="ARBA00004123"/>
    </source>
</evidence>
<keyword evidence="6" id="KW-0539">Nucleus</keyword>
<evidence type="ECO:0000313" key="11">
    <source>
        <dbReference type="Proteomes" id="UP000005225"/>
    </source>
</evidence>
<dbReference type="Pfam" id="PF00096">
    <property type="entry name" value="zf-C2H2"/>
    <property type="match status" value="5"/>
</dbReference>
<comment type="subcellular location">
    <subcellularLocation>
        <location evidence="1">Nucleus</location>
    </subcellularLocation>
</comment>
<evidence type="ECO:0000256" key="3">
    <source>
        <dbReference type="ARBA" id="ARBA00022737"/>
    </source>
</evidence>
<dbReference type="FunFam" id="3.30.160.60:FF:000016">
    <property type="entry name" value="zinc finger protein 37 homolog"/>
    <property type="match status" value="3"/>
</dbReference>
<dbReference type="Proteomes" id="UP000005225">
    <property type="component" value="Unassembled WGS sequence"/>
</dbReference>